<dbReference type="Gene3D" id="2.60.40.10">
    <property type="entry name" value="Immunoglobulins"/>
    <property type="match status" value="2"/>
</dbReference>
<proteinExistence type="predicted"/>
<dbReference type="EMBL" id="CAJPVJ010000383">
    <property type="protein sequence ID" value="CAG2162281.1"/>
    <property type="molecule type" value="Genomic_DNA"/>
</dbReference>
<dbReference type="SUPFAM" id="SSF48726">
    <property type="entry name" value="Immunoglobulin"/>
    <property type="match status" value="2"/>
</dbReference>
<feature type="region of interest" description="Disordered" evidence="3">
    <location>
        <begin position="404"/>
        <end position="423"/>
    </location>
</feature>
<evidence type="ECO:0000256" key="3">
    <source>
        <dbReference type="SAM" id="MobiDB-lite"/>
    </source>
</evidence>
<dbReference type="InterPro" id="IPR007110">
    <property type="entry name" value="Ig-like_dom"/>
</dbReference>
<dbReference type="OrthoDB" id="6085115at2759"/>
<dbReference type="InterPro" id="IPR036179">
    <property type="entry name" value="Ig-like_dom_sf"/>
</dbReference>
<keyword evidence="2" id="KW-1015">Disulfide bond</keyword>
<dbReference type="EMBL" id="OC915208">
    <property type="protein sequence ID" value="CAD7639261.1"/>
    <property type="molecule type" value="Genomic_DNA"/>
</dbReference>
<dbReference type="CDD" id="cd00096">
    <property type="entry name" value="Ig"/>
    <property type="match status" value="1"/>
</dbReference>
<feature type="compositionally biased region" description="Acidic residues" evidence="3">
    <location>
        <begin position="412"/>
        <end position="421"/>
    </location>
</feature>
<dbReference type="GO" id="GO:0016020">
    <property type="term" value="C:membrane"/>
    <property type="evidence" value="ECO:0007669"/>
    <property type="project" value="UniProtKB-SubCell"/>
</dbReference>
<dbReference type="Pfam" id="PF13927">
    <property type="entry name" value="Ig_3"/>
    <property type="match status" value="1"/>
</dbReference>
<dbReference type="Pfam" id="PF00047">
    <property type="entry name" value="ig"/>
    <property type="match status" value="1"/>
</dbReference>
<gene>
    <name evidence="5" type="ORF">ONB1V03_LOCUS1879</name>
</gene>
<organism evidence="5">
    <name type="scientific">Oppiella nova</name>
    <dbReference type="NCBI Taxonomy" id="334625"/>
    <lineage>
        <taxon>Eukaryota</taxon>
        <taxon>Metazoa</taxon>
        <taxon>Ecdysozoa</taxon>
        <taxon>Arthropoda</taxon>
        <taxon>Chelicerata</taxon>
        <taxon>Arachnida</taxon>
        <taxon>Acari</taxon>
        <taxon>Acariformes</taxon>
        <taxon>Sarcoptiformes</taxon>
        <taxon>Oribatida</taxon>
        <taxon>Brachypylina</taxon>
        <taxon>Oppioidea</taxon>
        <taxon>Oppiidae</taxon>
        <taxon>Oppiella</taxon>
    </lineage>
</organism>
<dbReference type="SMART" id="SM00408">
    <property type="entry name" value="IGc2"/>
    <property type="match status" value="2"/>
</dbReference>
<dbReference type="GO" id="GO:0098609">
    <property type="term" value="P:cell-cell adhesion"/>
    <property type="evidence" value="ECO:0007669"/>
    <property type="project" value="TreeGrafter"/>
</dbReference>
<evidence type="ECO:0000313" key="5">
    <source>
        <dbReference type="EMBL" id="CAD7639261.1"/>
    </source>
</evidence>
<feature type="domain" description="Ig-like" evidence="4">
    <location>
        <begin position="180"/>
        <end position="266"/>
    </location>
</feature>
<dbReference type="SMART" id="SM00409">
    <property type="entry name" value="IG"/>
    <property type="match status" value="2"/>
</dbReference>
<dbReference type="PROSITE" id="PS50835">
    <property type="entry name" value="IG_LIKE"/>
    <property type="match status" value="2"/>
</dbReference>
<protein>
    <recommendedName>
        <fullName evidence="4">Ig-like domain-containing protein</fullName>
    </recommendedName>
</protein>
<evidence type="ECO:0000259" key="4">
    <source>
        <dbReference type="PROSITE" id="PS50835"/>
    </source>
</evidence>
<dbReference type="AlphaFoldDB" id="A0A7R9LD72"/>
<reference evidence="5" key="1">
    <citation type="submission" date="2020-11" db="EMBL/GenBank/DDBJ databases">
        <authorList>
            <person name="Tran Van P."/>
        </authorList>
    </citation>
    <scope>NUCLEOTIDE SEQUENCE</scope>
</reference>
<dbReference type="InterPro" id="IPR013783">
    <property type="entry name" value="Ig-like_fold"/>
</dbReference>
<name>A0A7R9LD72_9ACAR</name>
<dbReference type="InterPro" id="IPR013151">
    <property type="entry name" value="Immunoglobulin_dom"/>
</dbReference>
<dbReference type="InterPro" id="IPR003599">
    <property type="entry name" value="Ig_sub"/>
</dbReference>
<dbReference type="InterPro" id="IPR003598">
    <property type="entry name" value="Ig_sub2"/>
</dbReference>
<dbReference type="PANTHER" id="PTHR44170:SF6">
    <property type="entry name" value="CONTACTIN"/>
    <property type="match status" value="1"/>
</dbReference>
<keyword evidence="6" id="KW-1185">Reference proteome</keyword>
<evidence type="ECO:0000256" key="2">
    <source>
        <dbReference type="ARBA" id="ARBA00023157"/>
    </source>
</evidence>
<accession>A0A7R9LD72</accession>
<evidence type="ECO:0000313" key="6">
    <source>
        <dbReference type="Proteomes" id="UP000728032"/>
    </source>
</evidence>
<feature type="domain" description="Ig-like" evidence="4">
    <location>
        <begin position="102"/>
        <end position="179"/>
    </location>
</feature>
<sequence length="675" mass="75749">MFVVNRQCHSPWLPLSMSVNMRNLEFVSEFLRGSRAGGFEHQRGTPEDSACLLTELLLHEDSNHDENLDFSEFQNAFNKLYSVTMVTLDQSLAINVVQAHVGDNVEIRCDIVGEPQPPAIKWTRYNVDLNNINIPNMKVFSDGSLYLTNVQLSFTGNYTCQAVNNPLVKQTHILHTSVAPLVEVSPRFQWEPVGGMATIDCKYETFESDISVEWFKNEELLLSNQRTTIMNNATRVQIGQLERTDTGAYSCRVSDRKDTATGADVSSLLIQDDAVSVSGDSDITRERLWVFHGNGVSIYSGGCDGLIHELDGRDVIPQSGLTLCGATDTEQHVICEWSDNALVVEGRIYAGQPNLNRIVVFHGQQLNVVQIIATDPQPRRLWSVENGVDDHQIWVLCAGSSPTMRDTSTTGDDTDDNDSFGDFEARKQSDSAEFEWNYPSHQQRKHNRKTIQVIRLSASVHQPNVIHLQPIDGHFDLVYDMFVPQFSPQRLHLKHGIANRYAHVTHWDERAIIKVDMSQFKYVKTINLADCQPVQGVHTDHGLLIIQCQTPVTHQLTGQLVVDQITDALIAYNPHVRAQKCYLSPNQHFLVNVLHNTSTPTATTVIVQRVTPEGLEFLYDVRTSLDIVNCEFVWKNGNYDAVLASGTPNREDLLYLSLSDGRVELITGIGRPTNG</sequence>
<evidence type="ECO:0000256" key="1">
    <source>
        <dbReference type="ARBA" id="ARBA00022737"/>
    </source>
</evidence>
<dbReference type="Proteomes" id="UP000728032">
    <property type="component" value="Unassembled WGS sequence"/>
</dbReference>
<dbReference type="PANTHER" id="PTHR44170">
    <property type="entry name" value="PROTEIN SIDEKICK"/>
    <property type="match status" value="1"/>
</dbReference>
<keyword evidence="1" id="KW-0677">Repeat</keyword>